<dbReference type="AlphaFoldDB" id="A0A2V1DAY7"/>
<organism evidence="2 3">
    <name type="scientific">Periconia macrospinosa</name>
    <dbReference type="NCBI Taxonomy" id="97972"/>
    <lineage>
        <taxon>Eukaryota</taxon>
        <taxon>Fungi</taxon>
        <taxon>Dikarya</taxon>
        <taxon>Ascomycota</taxon>
        <taxon>Pezizomycotina</taxon>
        <taxon>Dothideomycetes</taxon>
        <taxon>Pleosporomycetidae</taxon>
        <taxon>Pleosporales</taxon>
        <taxon>Massarineae</taxon>
        <taxon>Periconiaceae</taxon>
        <taxon>Periconia</taxon>
    </lineage>
</organism>
<reference evidence="2 3" key="1">
    <citation type="journal article" date="2018" name="Sci. Rep.">
        <title>Comparative genomics provides insights into the lifestyle and reveals functional heterogeneity of dark septate endophytic fungi.</title>
        <authorList>
            <person name="Knapp D.G."/>
            <person name="Nemeth J.B."/>
            <person name="Barry K."/>
            <person name="Hainaut M."/>
            <person name="Henrissat B."/>
            <person name="Johnson J."/>
            <person name="Kuo A."/>
            <person name="Lim J.H.P."/>
            <person name="Lipzen A."/>
            <person name="Nolan M."/>
            <person name="Ohm R.A."/>
            <person name="Tamas L."/>
            <person name="Grigoriev I.V."/>
            <person name="Spatafora J.W."/>
            <person name="Nagy L.G."/>
            <person name="Kovacs G.M."/>
        </authorList>
    </citation>
    <scope>NUCLEOTIDE SEQUENCE [LARGE SCALE GENOMIC DNA]</scope>
    <source>
        <strain evidence="2 3">DSE2036</strain>
    </source>
</reference>
<evidence type="ECO:0000313" key="2">
    <source>
        <dbReference type="EMBL" id="PVH95242.1"/>
    </source>
</evidence>
<feature type="compositionally biased region" description="Basic and acidic residues" evidence="1">
    <location>
        <begin position="49"/>
        <end position="63"/>
    </location>
</feature>
<sequence>MWEAAHRREESITAVEHYIAKKCDGVATAVNEEAIQPTGESSIPSIKPIVEDKQPSFDDTRQTSSRFHELGITAANSATHDMNIGNIPKNPRGCHGEQTEAYAAVNDNNNEHPSSHRNVVVEHRGNKPPETISAMKKLAGKLRKMIQNTIKRRR</sequence>
<gene>
    <name evidence="2" type="ORF">DM02DRAFT_618046</name>
</gene>
<keyword evidence="3" id="KW-1185">Reference proteome</keyword>
<dbReference type="Proteomes" id="UP000244855">
    <property type="component" value="Unassembled WGS sequence"/>
</dbReference>
<accession>A0A2V1DAY7</accession>
<protein>
    <submittedName>
        <fullName evidence="2">Uncharacterized protein</fullName>
    </submittedName>
</protein>
<proteinExistence type="predicted"/>
<evidence type="ECO:0000256" key="1">
    <source>
        <dbReference type="SAM" id="MobiDB-lite"/>
    </source>
</evidence>
<name>A0A2V1DAY7_9PLEO</name>
<feature type="non-terminal residue" evidence="2">
    <location>
        <position position="1"/>
    </location>
</feature>
<dbReference type="EMBL" id="KZ805503">
    <property type="protein sequence ID" value="PVH95242.1"/>
    <property type="molecule type" value="Genomic_DNA"/>
</dbReference>
<evidence type="ECO:0000313" key="3">
    <source>
        <dbReference type="Proteomes" id="UP000244855"/>
    </source>
</evidence>
<feature type="region of interest" description="Disordered" evidence="1">
    <location>
        <begin position="36"/>
        <end position="63"/>
    </location>
</feature>